<dbReference type="Proteomes" id="UP000472355">
    <property type="component" value="Unassembled WGS sequence"/>
</dbReference>
<dbReference type="RefSeq" id="WP_205427041.1">
    <property type="nucleotide sequence ID" value="NZ_QQAC01000029.1"/>
</dbReference>
<evidence type="ECO:0000313" key="1">
    <source>
        <dbReference type="EMBL" id="NFA42888.1"/>
    </source>
</evidence>
<gene>
    <name evidence="1" type="ORF">EXM65_09955</name>
</gene>
<evidence type="ECO:0000313" key="2">
    <source>
        <dbReference type="Proteomes" id="UP000472355"/>
    </source>
</evidence>
<protein>
    <recommendedName>
        <fullName evidence="3">DNA and RNA helicase</fullName>
    </recommendedName>
</protein>
<reference evidence="1 2" key="1">
    <citation type="submission" date="2019-02" db="EMBL/GenBank/DDBJ databases">
        <title>Genome sequencing of Clostridium botulinum clinical isolates.</title>
        <authorList>
            <person name="Brunt J."/>
            <person name="Van Vliet A.H.M."/>
            <person name="Stringer S.C."/>
            <person name="Grant K.A."/>
            <person name="Carter A.C."/>
            <person name="Peck M.W."/>
        </authorList>
    </citation>
    <scope>NUCLEOTIDE SEQUENCE [LARGE SCALE GENOMIC DNA]</scope>
    <source>
        <strain evidence="1 2">H113700579</strain>
    </source>
</reference>
<dbReference type="EMBL" id="SGKU01000025">
    <property type="protein sequence ID" value="NFA42888.1"/>
    <property type="molecule type" value="Genomic_DNA"/>
</dbReference>
<proteinExistence type="predicted"/>
<sequence length="259" mass="30758">MFENRYPLFESGRLLKIDMLNELRDYPRTFINIMFKEYCDGIISGCSIDVVDDFLIIRKGIIKYDEVIYILKEDTKIKYECNNKLTILKLRFMEQVIDKDFIENCTEIYLDDELELRENEMEICRFQLREGAHLRVNYIGFEDLSTEYDTVNLINSPHATKNEVGLSPVILIMFGKELIKCNINEAWDITFVTMCIQNKDAIEKDIIISYLSYKLNIQEKDYSNEELYLYLLEVLKKQREDSGISNNHKRGRFKKILID</sequence>
<evidence type="ECO:0008006" key="3">
    <source>
        <dbReference type="Google" id="ProtNLM"/>
    </source>
</evidence>
<accession>A0A6M0SPI3</accession>
<comment type="caution">
    <text evidence="1">The sequence shown here is derived from an EMBL/GenBank/DDBJ whole genome shotgun (WGS) entry which is preliminary data.</text>
</comment>
<dbReference type="AlphaFoldDB" id="A0A6M0SPI3"/>
<name>A0A6M0SPI3_CLOBO</name>
<organism evidence="1 2">
    <name type="scientific">Clostridium botulinum</name>
    <dbReference type="NCBI Taxonomy" id="1491"/>
    <lineage>
        <taxon>Bacteria</taxon>
        <taxon>Bacillati</taxon>
        <taxon>Bacillota</taxon>
        <taxon>Clostridia</taxon>
        <taxon>Eubacteriales</taxon>
        <taxon>Clostridiaceae</taxon>
        <taxon>Clostridium</taxon>
    </lineage>
</organism>